<dbReference type="GO" id="GO:0000124">
    <property type="term" value="C:SAGA complex"/>
    <property type="evidence" value="ECO:0007669"/>
    <property type="project" value="InterPro"/>
</dbReference>
<accession>A0AAD9FQM8</accession>
<dbReference type="Pfam" id="PF02969">
    <property type="entry name" value="TAF"/>
    <property type="match status" value="1"/>
</dbReference>
<comment type="similarity">
    <text evidence="2">Belongs to the TAF6 family.</text>
</comment>
<dbReference type="GO" id="GO:0046695">
    <property type="term" value="C:SLIK (SAGA-like) complex"/>
    <property type="evidence" value="ECO:0007669"/>
    <property type="project" value="InterPro"/>
</dbReference>
<dbReference type="GO" id="GO:0051123">
    <property type="term" value="P:RNA polymerase II preinitiation complex assembly"/>
    <property type="evidence" value="ECO:0007669"/>
    <property type="project" value="TreeGrafter"/>
</dbReference>
<dbReference type="AlphaFoldDB" id="A0AAD9FQM8"/>
<gene>
    <name evidence="8" type="ORF">DB88DRAFT_439202</name>
</gene>
<feature type="region of interest" description="Disordered" evidence="6">
    <location>
        <begin position="143"/>
        <end position="173"/>
    </location>
</feature>
<evidence type="ECO:0000259" key="7">
    <source>
        <dbReference type="SMART" id="SM00803"/>
    </source>
</evidence>
<feature type="domain" description="TATA box binding protein associated factor (TAF) histone-like fold" evidence="7">
    <location>
        <begin position="2"/>
        <end position="66"/>
    </location>
</feature>
<evidence type="ECO:0000256" key="4">
    <source>
        <dbReference type="ARBA" id="ARBA00023163"/>
    </source>
</evidence>
<dbReference type="GO" id="GO:0046982">
    <property type="term" value="F:protein heterodimerization activity"/>
    <property type="evidence" value="ECO:0007669"/>
    <property type="project" value="InterPro"/>
</dbReference>
<dbReference type="SMART" id="SM00803">
    <property type="entry name" value="TAF"/>
    <property type="match status" value="1"/>
</dbReference>
<dbReference type="Gene3D" id="1.25.40.770">
    <property type="entry name" value="TAF6, C-terminal HEAT repeat domain"/>
    <property type="match status" value="1"/>
</dbReference>
<name>A0AAD9FQM8_PAPLA</name>
<dbReference type="Proteomes" id="UP001182556">
    <property type="component" value="Unassembled WGS sequence"/>
</dbReference>
<evidence type="ECO:0000256" key="6">
    <source>
        <dbReference type="SAM" id="MobiDB-lite"/>
    </source>
</evidence>
<dbReference type="InterPro" id="IPR004823">
    <property type="entry name" value="TAF_TATA-bd_Histone-like_dom"/>
</dbReference>
<dbReference type="InterPro" id="IPR009072">
    <property type="entry name" value="Histone-fold"/>
</dbReference>
<dbReference type="SUPFAM" id="SSF47113">
    <property type="entry name" value="Histone-fold"/>
    <property type="match status" value="1"/>
</dbReference>
<evidence type="ECO:0000256" key="1">
    <source>
        <dbReference type="ARBA" id="ARBA00004123"/>
    </source>
</evidence>
<dbReference type="CDD" id="cd22931">
    <property type="entry name" value="HFD_TAF6"/>
    <property type="match status" value="1"/>
</dbReference>
<evidence type="ECO:0000256" key="3">
    <source>
        <dbReference type="ARBA" id="ARBA00023015"/>
    </source>
</evidence>
<dbReference type="EMBL" id="JAODAN010000006">
    <property type="protein sequence ID" value="KAK1923862.1"/>
    <property type="molecule type" value="Genomic_DNA"/>
</dbReference>
<dbReference type="GO" id="GO:0003713">
    <property type="term" value="F:transcription coactivator activity"/>
    <property type="evidence" value="ECO:0007669"/>
    <property type="project" value="TreeGrafter"/>
</dbReference>
<evidence type="ECO:0000256" key="2">
    <source>
        <dbReference type="ARBA" id="ARBA00007688"/>
    </source>
</evidence>
<sequence length="469" mass="50603">MGIYPSDSVSEVAQSLPLDPVASGAPEALAADVEYRLHTIVQEAKKFMVAGKRNTLLPEDIEYAMEALNVEPILIPPRPLPQPSFQPISVPLPNGSTQTIYHVPDDEIDFQTYLKEPLPAGLANSAGVKWKAHWLAVEGVQPAIPENPAPSSRAGRESSRLPAPTTGPAAVRPNARSTLPQELQLYFSRLTSALVPTVPGTADPQAATDAERHRLAALESLRQDAAVGGILIYIVKWFQESIQKCLMGPTGATWGLIQGVECLLRNESVFLEPYLHQLIGPIMSVLLTVPLGPWPPAPSGSDDKTPYALRGLASNVLRLISEQYASKYPGLLPRITSTLTGSLYSTPTPVQTPTGSIPPVGRYEGAILGLAALGPNTVRATLFKPDGEAFRRVNQLAGELYTGKNRGITKAWIRAMGTLVGPRPDPLPVVDWSVVGPEAEREFGPILAKSMERKHGWLARELVQLRHGS</sequence>
<dbReference type="InterPro" id="IPR011442">
    <property type="entry name" value="TAF6_C"/>
</dbReference>
<organism evidence="8 9">
    <name type="scientific">Papiliotrema laurentii</name>
    <name type="common">Cryptococcus laurentii</name>
    <dbReference type="NCBI Taxonomy" id="5418"/>
    <lineage>
        <taxon>Eukaryota</taxon>
        <taxon>Fungi</taxon>
        <taxon>Dikarya</taxon>
        <taxon>Basidiomycota</taxon>
        <taxon>Agaricomycotina</taxon>
        <taxon>Tremellomycetes</taxon>
        <taxon>Tremellales</taxon>
        <taxon>Rhynchogastremaceae</taxon>
        <taxon>Papiliotrema</taxon>
    </lineage>
</organism>
<keyword evidence="4" id="KW-0804">Transcription</keyword>
<proteinExistence type="inferred from homology"/>
<evidence type="ECO:0000313" key="8">
    <source>
        <dbReference type="EMBL" id="KAK1923862.1"/>
    </source>
</evidence>
<dbReference type="InterPro" id="IPR037796">
    <property type="entry name" value="TAF6"/>
</dbReference>
<evidence type="ECO:0000313" key="9">
    <source>
        <dbReference type="Proteomes" id="UP001182556"/>
    </source>
</evidence>
<dbReference type="CDD" id="cd08050">
    <property type="entry name" value="TAF6C"/>
    <property type="match status" value="1"/>
</dbReference>
<dbReference type="InterPro" id="IPR046344">
    <property type="entry name" value="TAF6_C_sf"/>
</dbReference>
<keyword evidence="3" id="KW-0805">Transcription regulation</keyword>
<dbReference type="Pfam" id="PF07571">
    <property type="entry name" value="TAF6_C"/>
    <property type="match status" value="1"/>
</dbReference>
<keyword evidence="9" id="KW-1185">Reference proteome</keyword>
<dbReference type="PANTHER" id="PTHR10221:SF9">
    <property type="entry name" value="TRANSCRIPTION INITIATION FACTOR TFIID SUBUNIT 6"/>
    <property type="match status" value="1"/>
</dbReference>
<reference evidence="8" key="1">
    <citation type="submission" date="2023-02" db="EMBL/GenBank/DDBJ databases">
        <title>Identification and recombinant expression of a fungal hydrolase from Papiliotrema laurentii that hydrolyzes apple cutin and clears colloidal polyester polyurethane.</title>
        <authorList>
            <consortium name="DOE Joint Genome Institute"/>
            <person name="Roman V.A."/>
            <person name="Bojanowski C."/>
            <person name="Crable B.R."/>
            <person name="Wagner D.N."/>
            <person name="Hung C.S."/>
            <person name="Nadeau L.J."/>
            <person name="Schratz L."/>
            <person name="Haridas S."/>
            <person name="Pangilinan J."/>
            <person name="Lipzen A."/>
            <person name="Na H."/>
            <person name="Yan M."/>
            <person name="Ng V."/>
            <person name="Grigoriev I.V."/>
            <person name="Spatafora J.W."/>
            <person name="Barlow D."/>
            <person name="Biffinger J."/>
            <person name="Kelley-Loughnane N."/>
            <person name="Varaljay V.A."/>
            <person name="Crookes-Goodson W.J."/>
        </authorList>
    </citation>
    <scope>NUCLEOTIDE SEQUENCE</scope>
    <source>
        <strain evidence="8">5307AH</strain>
    </source>
</reference>
<keyword evidence="5" id="KW-0539">Nucleus</keyword>
<evidence type="ECO:0000256" key="5">
    <source>
        <dbReference type="ARBA" id="ARBA00023242"/>
    </source>
</evidence>
<dbReference type="PANTHER" id="PTHR10221">
    <property type="entry name" value="TRANSCRIPTION INITIATION FACTOR TFIID SUBUNIT 6"/>
    <property type="match status" value="1"/>
</dbReference>
<dbReference type="Gene3D" id="1.10.20.10">
    <property type="entry name" value="Histone, subunit A"/>
    <property type="match status" value="1"/>
</dbReference>
<comment type="caution">
    <text evidence="8">The sequence shown here is derived from an EMBL/GenBank/DDBJ whole genome shotgun (WGS) entry which is preliminary data.</text>
</comment>
<dbReference type="GO" id="GO:0005669">
    <property type="term" value="C:transcription factor TFIID complex"/>
    <property type="evidence" value="ECO:0007669"/>
    <property type="project" value="InterPro"/>
</dbReference>
<dbReference type="GO" id="GO:0016251">
    <property type="term" value="F:RNA polymerase II general transcription initiation factor activity"/>
    <property type="evidence" value="ECO:0007669"/>
    <property type="project" value="InterPro"/>
</dbReference>
<comment type="subcellular location">
    <subcellularLocation>
        <location evidence="1">Nucleus</location>
    </subcellularLocation>
</comment>
<protein>
    <submittedName>
        <fullName evidence="8">TATA box binding protein associated factor-domain-containing protein</fullName>
    </submittedName>
</protein>